<reference evidence="8" key="1">
    <citation type="journal article" date="2021" name="PeerJ">
        <title>Extensive microbial diversity within the chicken gut microbiome revealed by metagenomics and culture.</title>
        <authorList>
            <person name="Gilroy R."/>
            <person name="Ravi A."/>
            <person name="Getino M."/>
            <person name="Pursley I."/>
            <person name="Horton D.L."/>
            <person name="Alikhan N.F."/>
            <person name="Baker D."/>
            <person name="Gharbi K."/>
            <person name="Hall N."/>
            <person name="Watson M."/>
            <person name="Adriaenssens E.M."/>
            <person name="Foster-Nyarko E."/>
            <person name="Jarju S."/>
            <person name="Secka A."/>
            <person name="Antonio M."/>
            <person name="Oren A."/>
            <person name="Chaudhuri R.R."/>
            <person name="La Ragione R."/>
            <person name="Hildebrand F."/>
            <person name="Pallen M.J."/>
        </authorList>
    </citation>
    <scope>NUCLEOTIDE SEQUENCE</scope>
    <source>
        <strain evidence="8">Gambia15-2214</strain>
    </source>
</reference>
<evidence type="ECO:0000313" key="8">
    <source>
        <dbReference type="EMBL" id="MBU3850957.1"/>
    </source>
</evidence>
<evidence type="ECO:0000256" key="1">
    <source>
        <dbReference type="ARBA" id="ARBA00004651"/>
    </source>
</evidence>
<evidence type="ECO:0000256" key="4">
    <source>
        <dbReference type="ARBA" id="ARBA00022989"/>
    </source>
</evidence>
<dbReference type="PANTHER" id="PTHR42920:SF5">
    <property type="entry name" value="EAMA DOMAIN-CONTAINING PROTEIN"/>
    <property type="match status" value="1"/>
</dbReference>
<name>A0A9E2L3L2_9SPIR</name>
<evidence type="ECO:0000256" key="6">
    <source>
        <dbReference type="SAM" id="Phobius"/>
    </source>
</evidence>
<dbReference type="InterPro" id="IPR051258">
    <property type="entry name" value="Diverse_Substrate_Transporter"/>
</dbReference>
<feature type="transmembrane region" description="Helical" evidence="6">
    <location>
        <begin position="177"/>
        <end position="198"/>
    </location>
</feature>
<feature type="domain" description="EamA" evidence="7">
    <location>
        <begin position="148"/>
        <end position="283"/>
    </location>
</feature>
<feature type="transmembrane region" description="Helical" evidence="6">
    <location>
        <begin position="97"/>
        <end position="116"/>
    </location>
</feature>
<sequence>MEKKTQSFLASCGMLVTAMIWGFAFVVVKDIVSVIPPVYMIAFRFTIAGAGLIIVFFNRLKKLTLSVFIHGCFIGVFLFLAYLVQTIGIQYTTAGKNAFLTTIYVVLVPLILWLLTRRPPEKHILVAALITIVGIGLLSLQDDLSINKGDILTIICSFGFAIQIILIAKYTVTEDAVLLAIVQIVATAVLGWITAPFFDGPVPLAGLTNKTALFSVFYLGIFSTLIGFLLQNVCQKYTPPSIAAIFLSFESVFGVVFSFIFLHEVLTLRMTIGCILLLLAILLAETKFSFIVKPFRKKFSSCSKP</sequence>
<gene>
    <name evidence="8" type="ORF">IAA16_10355</name>
</gene>
<organism evidence="8 9">
    <name type="scientific">Candidatus Treponema excrementipullorum</name>
    <dbReference type="NCBI Taxonomy" id="2838768"/>
    <lineage>
        <taxon>Bacteria</taxon>
        <taxon>Pseudomonadati</taxon>
        <taxon>Spirochaetota</taxon>
        <taxon>Spirochaetia</taxon>
        <taxon>Spirochaetales</taxon>
        <taxon>Treponemataceae</taxon>
        <taxon>Treponema</taxon>
    </lineage>
</organism>
<reference evidence="8" key="2">
    <citation type="submission" date="2021-04" db="EMBL/GenBank/DDBJ databases">
        <authorList>
            <person name="Gilroy R."/>
        </authorList>
    </citation>
    <scope>NUCLEOTIDE SEQUENCE</scope>
    <source>
        <strain evidence="8">Gambia15-2214</strain>
    </source>
</reference>
<protein>
    <submittedName>
        <fullName evidence="8">DMT family transporter</fullName>
    </submittedName>
</protein>
<accession>A0A9E2L3L2</accession>
<feature type="transmembrane region" description="Helical" evidence="6">
    <location>
        <begin position="123"/>
        <end position="140"/>
    </location>
</feature>
<evidence type="ECO:0000256" key="2">
    <source>
        <dbReference type="ARBA" id="ARBA00022475"/>
    </source>
</evidence>
<feature type="transmembrane region" description="Helical" evidence="6">
    <location>
        <begin position="152"/>
        <end position="170"/>
    </location>
</feature>
<evidence type="ECO:0000256" key="5">
    <source>
        <dbReference type="ARBA" id="ARBA00023136"/>
    </source>
</evidence>
<keyword evidence="5 6" id="KW-0472">Membrane</keyword>
<evidence type="ECO:0000256" key="3">
    <source>
        <dbReference type="ARBA" id="ARBA00022692"/>
    </source>
</evidence>
<comment type="caution">
    <text evidence="8">The sequence shown here is derived from an EMBL/GenBank/DDBJ whole genome shotgun (WGS) entry which is preliminary data.</text>
</comment>
<dbReference type="InterPro" id="IPR000620">
    <property type="entry name" value="EamA_dom"/>
</dbReference>
<dbReference type="GO" id="GO:0005886">
    <property type="term" value="C:plasma membrane"/>
    <property type="evidence" value="ECO:0007669"/>
    <property type="project" value="UniProtKB-SubCell"/>
</dbReference>
<feature type="transmembrane region" description="Helical" evidence="6">
    <location>
        <begin position="268"/>
        <end position="290"/>
    </location>
</feature>
<dbReference type="Proteomes" id="UP000823914">
    <property type="component" value="Unassembled WGS sequence"/>
</dbReference>
<evidence type="ECO:0000259" key="7">
    <source>
        <dbReference type="Pfam" id="PF00892"/>
    </source>
</evidence>
<feature type="domain" description="EamA" evidence="7">
    <location>
        <begin position="12"/>
        <end position="139"/>
    </location>
</feature>
<feature type="transmembrane region" description="Helical" evidence="6">
    <location>
        <begin position="242"/>
        <end position="262"/>
    </location>
</feature>
<feature type="transmembrane region" description="Helical" evidence="6">
    <location>
        <begin position="63"/>
        <end position="85"/>
    </location>
</feature>
<keyword evidence="3 6" id="KW-0812">Transmembrane</keyword>
<feature type="transmembrane region" description="Helical" evidence="6">
    <location>
        <begin position="7"/>
        <end position="28"/>
    </location>
</feature>
<dbReference type="SUPFAM" id="SSF103481">
    <property type="entry name" value="Multidrug resistance efflux transporter EmrE"/>
    <property type="match status" value="2"/>
</dbReference>
<dbReference type="AlphaFoldDB" id="A0A9E2L3L2"/>
<dbReference type="Pfam" id="PF00892">
    <property type="entry name" value="EamA"/>
    <property type="match status" value="2"/>
</dbReference>
<comment type="subcellular location">
    <subcellularLocation>
        <location evidence="1">Cell membrane</location>
        <topology evidence="1">Multi-pass membrane protein</topology>
    </subcellularLocation>
</comment>
<proteinExistence type="predicted"/>
<keyword evidence="4 6" id="KW-1133">Transmembrane helix</keyword>
<dbReference type="EMBL" id="JAHLFV010000237">
    <property type="protein sequence ID" value="MBU3850957.1"/>
    <property type="molecule type" value="Genomic_DNA"/>
</dbReference>
<dbReference type="InterPro" id="IPR037185">
    <property type="entry name" value="EmrE-like"/>
</dbReference>
<feature type="transmembrane region" description="Helical" evidence="6">
    <location>
        <begin position="210"/>
        <end position="230"/>
    </location>
</feature>
<feature type="transmembrane region" description="Helical" evidence="6">
    <location>
        <begin position="34"/>
        <end position="56"/>
    </location>
</feature>
<dbReference type="PANTHER" id="PTHR42920">
    <property type="entry name" value="OS03G0707200 PROTEIN-RELATED"/>
    <property type="match status" value="1"/>
</dbReference>
<evidence type="ECO:0000313" key="9">
    <source>
        <dbReference type="Proteomes" id="UP000823914"/>
    </source>
</evidence>
<keyword evidence="2" id="KW-1003">Cell membrane</keyword>